<dbReference type="GO" id="GO:0005694">
    <property type="term" value="C:chromosome"/>
    <property type="evidence" value="ECO:0007669"/>
    <property type="project" value="TreeGrafter"/>
</dbReference>
<protein>
    <submittedName>
        <fullName evidence="4">ParB/RepB/Spo0J family partition protein</fullName>
    </submittedName>
</protein>
<evidence type="ECO:0000259" key="3">
    <source>
        <dbReference type="SMART" id="SM00470"/>
    </source>
</evidence>
<organism evidence="4 5">
    <name type="scientific">Geomonas terrae</name>
    <dbReference type="NCBI Taxonomy" id="2562681"/>
    <lineage>
        <taxon>Bacteria</taxon>
        <taxon>Pseudomonadati</taxon>
        <taxon>Thermodesulfobacteriota</taxon>
        <taxon>Desulfuromonadia</taxon>
        <taxon>Geobacterales</taxon>
        <taxon>Geobacteraceae</taxon>
        <taxon>Geomonas</taxon>
    </lineage>
</organism>
<dbReference type="GO" id="GO:0003677">
    <property type="term" value="F:DNA binding"/>
    <property type="evidence" value="ECO:0007669"/>
    <property type="project" value="InterPro"/>
</dbReference>
<dbReference type="EMBL" id="SRSC01000003">
    <property type="protein sequence ID" value="TGU71176.1"/>
    <property type="molecule type" value="Genomic_DNA"/>
</dbReference>
<dbReference type="Pfam" id="PF17762">
    <property type="entry name" value="HTH_ParB"/>
    <property type="match status" value="1"/>
</dbReference>
<dbReference type="SMART" id="SM00470">
    <property type="entry name" value="ParB"/>
    <property type="match status" value="1"/>
</dbReference>
<name>A0A4S1CDV5_9BACT</name>
<reference evidence="4 5" key="1">
    <citation type="submission" date="2019-04" db="EMBL/GenBank/DDBJ databases">
        <title>Geobacter oryzae sp. nov., ferric-reducing bacteria isolated from paddy soil.</title>
        <authorList>
            <person name="Xu Z."/>
            <person name="Masuda Y."/>
            <person name="Itoh H."/>
            <person name="Senoo K."/>
        </authorList>
    </citation>
    <scope>NUCLEOTIDE SEQUENCE [LARGE SCALE GENOMIC DNA]</scope>
    <source>
        <strain evidence="4 5">Red111</strain>
    </source>
</reference>
<sequence length="260" mass="29479">MTTEAKETSKAYRKGKIHDISIDLLHRDVDQPRKHFDEGELDALKKSIKDKGLLYPVLFRVDENGNNILVSGERRLRAFRSLGRESIPAMRIDSDRYDEVALIDNIQRVDLHPVDEAEALHNLQTKYTHTQEQLGNLIGKAQNTVADILGLMKLAEEIREDARGRKELSRGELLKIARIKRPTSQKKAYDALIASLGMPKKEIKRPRLSETKKAITSTDSALKCIRSIDLNILGDDRNAVVGKLQELLQVIQNKLQNIES</sequence>
<dbReference type="Pfam" id="PF02195">
    <property type="entry name" value="ParB_N"/>
    <property type="match status" value="1"/>
</dbReference>
<feature type="domain" description="ParB-like N-terminal" evidence="3">
    <location>
        <begin position="18"/>
        <end position="106"/>
    </location>
</feature>
<dbReference type="Gene3D" id="1.10.10.2830">
    <property type="match status" value="1"/>
</dbReference>
<dbReference type="Proteomes" id="UP000306416">
    <property type="component" value="Unassembled WGS sequence"/>
</dbReference>
<dbReference type="NCBIfam" id="TIGR00180">
    <property type="entry name" value="parB_part"/>
    <property type="match status" value="1"/>
</dbReference>
<dbReference type="InterPro" id="IPR003115">
    <property type="entry name" value="ParB_N"/>
</dbReference>
<dbReference type="InterPro" id="IPR004437">
    <property type="entry name" value="ParB/RepB/Spo0J"/>
</dbReference>
<evidence type="ECO:0000256" key="2">
    <source>
        <dbReference type="ARBA" id="ARBA00022829"/>
    </source>
</evidence>
<dbReference type="Gene3D" id="3.90.1530.30">
    <property type="match status" value="1"/>
</dbReference>
<dbReference type="PANTHER" id="PTHR33375">
    <property type="entry name" value="CHROMOSOME-PARTITIONING PROTEIN PARB-RELATED"/>
    <property type="match status" value="1"/>
</dbReference>
<comment type="similarity">
    <text evidence="1">Belongs to the ParB family.</text>
</comment>
<keyword evidence="5" id="KW-1185">Reference proteome</keyword>
<evidence type="ECO:0000313" key="5">
    <source>
        <dbReference type="Proteomes" id="UP000306416"/>
    </source>
</evidence>
<dbReference type="GO" id="GO:0007059">
    <property type="term" value="P:chromosome segregation"/>
    <property type="evidence" value="ECO:0007669"/>
    <property type="project" value="UniProtKB-KW"/>
</dbReference>
<dbReference type="InterPro" id="IPR041468">
    <property type="entry name" value="HTH_ParB/Spo0J"/>
</dbReference>
<keyword evidence="2" id="KW-0159">Chromosome partition</keyword>
<dbReference type="RefSeq" id="WP_135870615.1">
    <property type="nucleotide sequence ID" value="NZ_SRSC01000003.1"/>
</dbReference>
<accession>A0A4S1CDV5</accession>
<dbReference type="InterPro" id="IPR050336">
    <property type="entry name" value="Chromosome_partition/occlusion"/>
</dbReference>
<comment type="caution">
    <text evidence="4">The sequence shown here is derived from an EMBL/GenBank/DDBJ whole genome shotgun (WGS) entry which is preliminary data.</text>
</comment>
<proteinExistence type="inferred from homology"/>
<dbReference type="AlphaFoldDB" id="A0A4S1CDV5"/>
<dbReference type="SUPFAM" id="SSF110849">
    <property type="entry name" value="ParB/Sulfiredoxin"/>
    <property type="match status" value="1"/>
</dbReference>
<evidence type="ECO:0000256" key="1">
    <source>
        <dbReference type="ARBA" id="ARBA00006295"/>
    </source>
</evidence>
<gene>
    <name evidence="4" type="ORF">E4633_12580</name>
</gene>
<dbReference type="InterPro" id="IPR036086">
    <property type="entry name" value="ParB/Sulfiredoxin_sf"/>
</dbReference>
<dbReference type="PANTHER" id="PTHR33375:SF1">
    <property type="entry name" value="CHROMOSOME-PARTITIONING PROTEIN PARB-RELATED"/>
    <property type="match status" value="1"/>
</dbReference>
<evidence type="ECO:0000313" key="4">
    <source>
        <dbReference type="EMBL" id="TGU71176.1"/>
    </source>
</evidence>